<dbReference type="PIRSF" id="PIRSF016719">
    <property type="entry name" value="UCP016719"/>
    <property type="match status" value="1"/>
</dbReference>
<comment type="caution">
    <text evidence="3">The sequence shown here is derived from an EMBL/GenBank/DDBJ whole genome shotgun (WGS) entry which is preliminary data.</text>
</comment>
<feature type="domain" description="Peptidoglycan beta-N-acetylmuramidase NamZ N-terminal" evidence="1">
    <location>
        <begin position="62"/>
        <end position="262"/>
    </location>
</feature>
<evidence type="ECO:0000313" key="4">
    <source>
        <dbReference type="Proteomes" id="UP000649799"/>
    </source>
</evidence>
<dbReference type="RefSeq" id="WP_166149286.1">
    <property type="nucleotide sequence ID" value="NZ_JAANYN010000008.1"/>
</dbReference>
<reference evidence="3 4" key="1">
    <citation type="submission" date="2020-03" db="EMBL/GenBank/DDBJ databases">
        <title>Cyclobacterium plantarum sp. nov., a marine bacterium isolated from a coastal-marine wetland.</title>
        <authorList>
            <person name="Sanchez-Porro C."/>
            <person name="Ventosa A."/>
            <person name="Amoozegar M."/>
        </authorList>
    </citation>
    <scope>NUCLEOTIDE SEQUENCE [LARGE SCALE GENOMIC DNA]</scope>
    <source>
        <strain evidence="3 4">GBPx2</strain>
    </source>
</reference>
<evidence type="ECO:0000313" key="3">
    <source>
        <dbReference type="EMBL" id="NHE58674.1"/>
    </source>
</evidence>
<protein>
    <submittedName>
        <fullName evidence="3">DUF1343 domain-containing protein</fullName>
    </submittedName>
</protein>
<dbReference type="Proteomes" id="UP000649799">
    <property type="component" value="Unassembled WGS sequence"/>
</dbReference>
<gene>
    <name evidence="3" type="ORF">G9Q97_17830</name>
</gene>
<feature type="domain" description="Peptidoglycan beta-N-acetylmuramidase NamZ C-terminal" evidence="2">
    <location>
        <begin position="268"/>
        <end position="404"/>
    </location>
</feature>
<dbReference type="Pfam" id="PF20732">
    <property type="entry name" value="NamZ_C"/>
    <property type="match status" value="1"/>
</dbReference>
<dbReference type="PANTHER" id="PTHR42915">
    <property type="entry name" value="HYPOTHETICAL 460 KDA PROTEIN IN FEUA-SIGW INTERGENIC REGION [PRECURSOR]"/>
    <property type="match status" value="1"/>
</dbReference>
<dbReference type="InterPro" id="IPR048502">
    <property type="entry name" value="NamZ_N"/>
</dbReference>
<evidence type="ECO:0000259" key="2">
    <source>
        <dbReference type="Pfam" id="PF20732"/>
    </source>
</evidence>
<accession>A0ABX0HAG2</accession>
<keyword evidence="4" id="KW-1185">Reference proteome</keyword>
<dbReference type="Gene3D" id="3.40.50.12170">
    <property type="entry name" value="Uncharacterised protein PF07075, DUF1343"/>
    <property type="match status" value="1"/>
</dbReference>
<sequence length="405" mass="45489">MKHLKLILILAFLFGNLTFCKQSSENRAEITRQPDNEVLSRKAIPGADRPELYLPKLAGKRVALAVNQTSVLTQSDNIHLVDFLLQEGIEVKKVFVPEHGFRGDADAGEKVENQVDPKTGLPLVSLYGDSKKPSKAALQDVDIIIFDIQDVGVRFYTFISTLHYLMEACAEQGKKLMIMDRPNPNGDYVDGPVLQPGYESFVGMHPIPVVHGLTVGELAQMINGEGWLENKVKAEIDIIPVAQWDHSSHYSLPVKPSPNLPNDVSIRLYPSLCFFEGTNISLGRGTLFPFQVYGYPDPKFGDFTFTPVSIEGMSKTPPQENKVCYGKDLRNEPLTHRFTLSHLLEAYRIANNGPNFFNNFFDKLAGSDQLRKAILDGKGEATIRESWQEDLKAYNRIRAKYLIYE</sequence>
<dbReference type="InterPro" id="IPR008302">
    <property type="entry name" value="NamZ"/>
</dbReference>
<proteinExistence type="predicted"/>
<dbReference type="PANTHER" id="PTHR42915:SF1">
    <property type="entry name" value="PEPTIDOGLYCAN BETA-N-ACETYLMURAMIDASE NAMZ"/>
    <property type="match status" value="1"/>
</dbReference>
<organism evidence="3 4">
    <name type="scientific">Cyclobacterium plantarum</name>
    <dbReference type="NCBI Taxonomy" id="2716263"/>
    <lineage>
        <taxon>Bacteria</taxon>
        <taxon>Pseudomonadati</taxon>
        <taxon>Bacteroidota</taxon>
        <taxon>Cytophagia</taxon>
        <taxon>Cytophagales</taxon>
        <taxon>Cyclobacteriaceae</taxon>
        <taxon>Cyclobacterium</taxon>
    </lineage>
</organism>
<evidence type="ECO:0000259" key="1">
    <source>
        <dbReference type="Pfam" id="PF07075"/>
    </source>
</evidence>
<dbReference type="Gene3D" id="3.90.1150.140">
    <property type="match status" value="1"/>
</dbReference>
<dbReference type="EMBL" id="JAANYN010000008">
    <property type="protein sequence ID" value="NHE58674.1"/>
    <property type="molecule type" value="Genomic_DNA"/>
</dbReference>
<name>A0ABX0HAG2_9BACT</name>
<dbReference type="InterPro" id="IPR048503">
    <property type="entry name" value="NamZ_C"/>
</dbReference>
<dbReference type="Pfam" id="PF07075">
    <property type="entry name" value="NamZ_N"/>
    <property type="match status" value="1"/>
</dbReference>